<evidence type="ECO:0000256" key="1">
    <source>
        <dbReference type="SAM" id="MobiDB-lite"/>
    </source>
</evidence>
<feature type="region of interest" description="Disordered" evidence="1">
    <location>
        <begin position="135"/>
        <end position="168"/>
    </location>
</feature>
<dbReference type="AlphaFoldDB" id="A0A835J7A0"/>
<accession>A0A835J7A0</accession>
<proteinExistence type="predicted"/>
<reference evidence="2 3" key="1">
    <citation type="submission" date="2020-10" db="EMBL/GenBank/DDBJ databases">
        <title>Plant Genome Project.</title>
        <authorList>
            <person name="Zhang R.-G."/>
        </authorList>
    </citation>
    <scope>NUCLEOTIDE SEQUENCE [LARGE SCALE GENOMIC DNA]</scope>
    <source>
        <strain evidence="2">FAFU-HL-1</strain>
        <tissue evidence="2">Leaf</tissue>
    </source>
</reference>
<evidence type="ECO:0000313" key="3">
    <source>
        <dbReference type="Proteomes" id="UP000657918"/>
    </source>
</evidence>
<dbReference type="Proteomes" id="UP000657918">
    <property type="component" value="Chromosome 16"/>
</dbReference>
<comment type="caution">
    <text evidence="2">The sequence shown here is derived from an EMBL/GenBank/DDBJ whole genome shotgun (WGS) entry which is preliminary data.</text>
</comment>
<sequence length="187" mass="19187">MKIHLPSGSILPWALSLSQPWCLSALDMDIDLKELHGSLKQDSSDSTVGFDEQCLFRTTHMAYLRNGEEVCLKQARAIAEGGTGFGGGGILGGSKDLELFPVAAPLQFSASTGKGSKTLLLLVVIIGLMLTSAAAKGGGGSRGGRGAGTGGGSRANAPTAGKTSASTTWGPASTIWLLLSSFTFLML</sequence>
<gene>
    <name evidence="2" type="ORF">SADUNF_Sadunf16G0009000</name>
</gene>
<organism evidence="2 3">
    <name type="scientific">Salix dunnii</name>
    <dbReference type="NCBI Taxonomy" id="1413687"/>
    <lineage>
        <taxon>Eukaryota</taxon>
        <taxon>Viridiplantae</taxon>
        <taxon>Streptophyta</taxon>
        <taxon>Embryophyta</taxon>
        <taxon>Tracheophyta</taxon>
        <taxon>Spermatophyta</taxon>
        <taxon>Magnoliopsida</taxon>
        <taxon>eudicotyledons</taxon>
        <taxon>Gunneridae</taxon>
        <taxon>Pentapetalae</taxon>
        <taxon>rosids</taxon>
        <taxon>fabids</taxon>
        <taxon>Malpighiales</taxon>
        <taxon>Salicaceae</taxon>
        <taxon>Saliceae</taxon>
        <taxon>Salix</taxon>
    </lineage>
</organism>
<name>A0A835J7A0_9ROSI</name>
<evidence type="ECO:0000313" key="2">
    <source>
        <dbReference type="EMBL" id="KAF9664347.1"/>
    </source>
</evidence>
<dbReference type="EMBL" id="JADGMS010000016">
    <property type="protein sequence ID" value="KAF9664347.1"/>
    <property type="molecule type" value="Genomic_DNA"/>
</dbReference>
<feature type="compositionally biased region" description="Gly residues" evidence="1">
    <location>
        <begin position="136"/>
        <end position="153"/>
    </location>
</feature>
<protein>
    <submittedName>
        <fullName evidence="2">Uncharacterized protein</fullName>
    </submittedName>
</protein>
<keyword evidence="3" id="KW-1185">Reference proteome</keyword>